<feature type="domain" description="Nitrile hydratase beta subunit-like N-terminal" evidence="2">
    <location>
        <begin position="28"/>
        <end position="110"/>
    </location>
</feature>
<dbReference type="RefSeq" id="WP_339114616.1">
    <property type="nucleotide sequence ID" value="NZ_JAYWLC010000003.1"/>
</dbReference>
<organism evidence="3 4">
    <name type="scientific">Thioclava kandeliae</name>
    <dbReference type="NCBI Taxonomy" id="3070818"/>
    <lineage>
        <taxon>Bacteria</taxon>
        <taxon>Pseudomonadati</taxon>
        <taxon>Pseudomonadota</taxon>
        <taxon>Alphaproteobacteria</taxon>
        <taxon>Rhodobacterales</taxon>
        <taxon>Paracoccaceae</taxon>
        <taxon>Thioclava</taxon>
    </lineage>
</organism>
<dbReference type="InterPro" id="IPR008990">
    <property type="entry name" value="Elect_transpt_acc-like_dom_sf"/>
</dbReference>
<name>A0ABV1SDY1_9RHOB</name>
<proteinExistence type="predicted"/>
<dbReference type="EMBL" id="JAYWLC010000003">
    <property type="protein sequence ID" value="MER5171128.1"/>
    <property type="molecule type" value="Genomic_DNA"/>
</dbReference>
<evidence type="ECO:0000313" key="3">
    <source>
        <dbReference type="EMBL" id="MER5171128.1"/>
    </source>
</evidence>
<evidence type="ECO:0000313" key="4">
    <source>
        <dbReference type="Proteomes" id="UP001438953"/>
    </source>
</evidence>
<dbReference type="Proteomes" id="UP001438953">
    <property type="component" value="Unassembled WGS sequence"/>
</dbReference>
<reference evidence="3 4" key="1">
    <citation type="submission" date="2024-06" db="EMBL/GenBank/DDBJ databases">
        <title>Thioclava kandeliae sp. nov. from a rhizosphere soil sample of Kandelia candel in a mangrove.</title>
        <authorList>
            <person name="Mu T."/>
        </authorList>
    </citation>
    <scope>NUCLEOTIDE SEQUENCE [LARGE SCALE GENOMIC DNA]</scope>
    <source>
        <strain evidence="3 4">CPCC 100088</strain>
    </source>
</reference>
<dbReference type="InterPro" id="IPR023808">
    <property type="entry name" value="Nitrile_Hydratase_acc_put"/>
</dbReference>
<comment type="caution">
    <text evidence="3">The sequence shown here is derived from an EMBL/GenBank/DDBJ whole genome shotgun (WGS) entry which is preliminary data.</text>
</comment>
<evidence type="ECO:0000259" key="2">
    <source>
        <dbReference type="Pfam" id="PF21006"/>
    </source>
</evidence>
<dbReference type="SUPFAM" id="SSF50090">
    <property type="entry name" value="Electron transport accessory proteins"/>
    <property type="match status" value="1"/>
</dbReference>
<feature type="region of interest" description="Disordered" evidence="1">
    <location>
        <begin position="133"/>
        <end position="156"/>
    </location>
</feature>
<dbReference type="InterPro" id="IPR049054">
    <property type="entry name" value="CN_hydtase_beta-like_N"/>
</dbReference>
<keyword evidence="4" id="KW-1185">Reference proteome</keyword>
<evidence type="ECO:0000256" key="1">
    <source>
        <dbReference type="SAM" id="MobiDB-lite"/>
    </source>
</evidence>
<accession>A0ABV1SDY1</accession>
<dbReference type="Gene3D" id="1.10.472.20">
    <property type="entry name" value="Nitrile hydratase, beta subunit"/>
    <property type="match status" value="1"/>
</dbReference>
<dbReference type="Pfam" id="PF21006">
    <property type="entry name" value="NHase_beta_N"/>
    <property type="match status" value="1"/>
</dbReference>
<dbReference type="NCBIfam" id="TIGR03889">
    <property type="entry name" value="nitrile_acc"/>
    <property type="match status" value="1"/>
</dbReference>
<sequence>MEIVSIIQALDPCRTDLKSLGAQDLGAPGFGEPWHAQVFGLSMALAQAGVFSWATWVETFSTEIRANPQTGTETSEDAYYRQWSAALVTLLRKTGVMTDEELAETSEHWRRSYIATEHGKPIVFRRDLPDLPDIDGHHHHHHHHPEPVPVAISEKA</sequence>
<dbReference type="InterPro" id="IPR042262">
    <property type="entry name" value="CN_hydtase_beta_C"/>
</dbReference>
<gene>
    <name evidence="3" type="ORF">VSX56_05000</name>
</gene>
<protein>
    <submittedName>
        <fullName evidence="3">Nitrile hydratase accessory protein</fullName>
    </submittedName>
</protein>